<reference evidence="9 10" key="1">
    <citation type="submission" date="2018-11" db="EMBL/GenBank/DDBJ databases">
        <title>Chitinophaga lutea sp.nov., isolate from arsenic contaminated soil.</title>
        <authorList>
            <person name="Zong Y."/>
        </authorList>
    </citation>
    <scope>NUCLEOTIDE SEQUENCE [LARGE SCALE GENOMIC DNA]</scope>
    <source>
        <strain evidence="9 10">ZY74</strain>
    </source>
</reference>
<keyword evidence="5" id="KW-0998">Cell outer membrane</keyword>
<feature type="domain" description="RagB/SusD" evidence="7">
    <location>
        <begin position="332"/>
        <end position="481"/>
    </location>
</feature>
<evidence type="ECO:0000256" key="6">
    <source>
        <dbReference type="SAM" id="SignalP"/>
    </source>
</evidence>
<keyword evidence="10" id="KW-1185">Reference proteome</keyword>
<evidence type="ECO:0000256" key="1">
    <source>
        <dbReference type="ARBA" id="ARBA00004442"/>
    </source>
</evidence>
<evidence type="ECO:0000256" key="4">
    <source>
        <dbReference type="ARBA" id="ARBA00023136"/>
    </source>
</evidence>
<dbReference type="Proteomes" id="UP000278351">
    <property type="component" value="Unassembled WGS sequence"/>
</dbReference>
<feature type="domain" description="SusD-like N-terminal" evidence="8">
    <location>
        <begin position="81"/>
        <end position="229"/>
    </location>
</feature>
<dbReference type="InterPro" id="IPR011990">
    <property type="entry name" value="TPR-like_helical_dom_sf"/>
</dbReference>
<proteinExistence type="inferred from homology"/>
<comment type="similarity">
    <text evidence="2">Belongs to the SusD family.</text>
</comment>
<dbReference type="Pfam" id="PF14322">
    <property type="entry name" value="SusD-like_3"/>
    <property type="match status" value="1"/>
</dbReference>
<evidence type="ECO:0000313" key="9">
    <source>
        <dbReference type="EMBL" id="RPE14122.1"/>
    </source>
</evidence>
<accession>A0A3N4PZF0</accession>
<evidence type="ECO:0000313" key="10">
    <source>
        <dbReference type="Proteomes" id="UP000278351"/>
    </source>
</evidence>
<dbReference type="InterPro" id="IPR033985">
    <property type="entry name" value="SusD-like_N"/>
</dbReference>
<protein>
    <submittedName>
        <fullName evidence="9">RagB/SusD family nutrient uptake outer membrane protein</fullName>
    </submittedName>
</protein>
<evidence type="ECO:0000256" key="5">
    <source>
        <dbReference type="ARBA" id="ARBA00023237"/>
    </source>
</evidence>
<dbReference type="Pfam" id="PF07980">
    <property type="entry name" value="SusD_RagB"/>
    <property type="match status" value="1"/>
</dbReference>
<evidence type="ECO:0000259" key="8">
    <source>
        <dbReference type="Pfam" id="PF14322"/>
    </source>
</evidence>
<feature type="signal peptide" evidence="6">
    <location>
        <begin position="1"/>
        <end position="24"/>
    </location>
</feature>
<comment type="subcellular location">
    <subcellularLocation>
        <location evidence="1">Cell outer membrane</location>
    </subcellularLocation>
</comment>
<dbReference type="GO" id="GO:0009279">
    <property type="term" value="C:cell outer membrane"/>
    <property type="evidence" value="ECO:0007669"/>
    <property type="project" value="UniProtKB-SubCell"/>
</dbReference>
<feature type="chain" id="PRO_5018229957" evidence="6">
    <location>
        <begin position="25"/>
        <end position="483"/>
    </location>
</feature>
<evidence type="ECO:0000256" key="2">
    <source>
        <dbReference type="ARBA" id="ARBA00006275"/>
    </source>
</evidence>
<organism evidence="9 10">
    <name type="scientific">Chitinophaga lutea</name>
    <dbReference type="NCBI Taxonomy" id="2488634"/>
    <lineage>
        <taxon>Bacteria</taxon>
        <taxon>Pseudomonadati</taxon>
        <taxon>Bacteroidota</taxon>
        <taxon>Chitinophagia</taxon>
        <taxon>Chitinophagales</taxon>
        <taxon>Chitinophagaceae</taxon>
        <taxon>Chitinophaga</taxon>
    </lineage>
</organism>
<keyword evidence="4" id="KW-0472">Membrane</keyword>
<dbReference type="EMBL" id="RPDH01000001">
    <property type="protein sequence ID" value="RPE14122.1"/>
    <property type="molecule type" value="Genomic_DNA"/>
</dbReference>
<evidence type="ECO:0000256" key="3">
    <source>
        <dbReference type="ARBA" id="ARBA00022729"/>
    </source>
</evidence>
<comment type="caution">
    <text evidence="9">The sequence shown here is derived from an EMBL/GenBank/DDBJ whole genome shotgun (WGS) entry which is preliminary data.</text>
</comment>
<gene>
    <name evidence="9" type="ORF">EGT74_11625</name>
</gene>
<dbReference type="InterPro" id="IPR012944">
    <property type="entry name" value="SusD_RagB_dom"/>
</dbReference>
<dbReference type="AlphaFoldDB" id="A0A3N4PZF0"/>
<sequence>MNFLMKRYSTILLAPVLMMSVSCSKLLDIPETDMIQGQDALKTVSNCEQAVIGAYGALGVEMPILLNATFSDEVKKSEFYNAATTHEWQYSSVDVGIRDNFTAMRPNYRIIDRANRVLAAVPEADSLKPADNTALRNRVKGEALFLRAFAHLEVFRYYCDKYSAEGLAMPYKEIASLDGEARIKMAPYFDKLIRDVTEAKNLLPASFAGDGINRATKAAATALQARILLYKNDWAGAEAAATEYITQKPLSPIAEFGDLWKDKNTNEVVFQLVRTTAIRLGSLWRNTSASAANIGTVTWMPTDKLWNTFDPVNDVRFAAYLKDEPLLSTKGRPSKIVAKYAGTDYGTANENVNNAKVFRTGEMYLIRAEARAEQNRFTGANSAESDLNALRAARIRNYVNVTLASKQAAIDAIMLERFKELAFEGHRFWDLKRKGLPVERLAAEAPSTAAVTLPAGNYRFLLPIPNVEIQANKLMEQNPGYAN</sequence>
<dbReference type="PROSITE" id="PS51257">
    <property type="entry name" value="PROKAR_LIPOPROTEIN"/>
    <property type="match status" value="1"/>
</dbReference>
<name>A0A3N4PZF0_9BACT</name>
<evidence type="ECO:0000259" key="7">
    <source>
        <dbReference type="Pfam" id="PF07980"/>
    </source>
</evidence>
<keyword evidence="3 6" id="KW-0732">Signal</keyword>
<dbReference type="Gene3D" id="1.25.40.390">
    <property type="match status" value="1"/>
</dbReference>
<dbReference type="SUPFAM" id="SSF48452">
    <property type="entry name" value="TPR-like"/>
    <property type="match status" value="1"/>
</dbReference>